<dbReference type="Proteomes" id="UP000306631">
    <property type="component" value="Unassembled WGS sequence"/>
</dbReference>
<feature type="binding site" evidence="21">
    <location>
        <position position="302"/>
    </location>
    <ligand>
        <name>Mg(2+)</name>
        <dbReference type="ChEBI" id="CHEBI:18420"/>
        <label>1</label>
    </ligand>
</feature>
<evidence type="ECO:0000256" key="17">
    <source>
        <dbReference type="ARBA" id="ARBA00060592"/>
    </source>
</evidence>
<evidence type="ECO:0000256" key="11">
    <source>
        <dbReference type="ARBA" id="ARBA00022842"/>
    </source>
</evidence>
<feature type="binding site" evidence="21">
    <location>
        <position position="317"/>
    </location>
    <ligand>
        <name>Mg(2+)</name>
        <dbReference type="ChEBI" id="CHEBI:18420"/>
        <label>2</label>
    </ligand>
</feature>
<keyword evidence="6 18" id="KW-0963">Cytoplasm</keyword>
<dbReference type="PIRSF" id="PIRSF039102">
    <property type="entry name" value="Ddl/VanB"/>
    <property type="match status" value="1"/>
</dbReference>
<dbReference type="FunFam" id="3.30.1490.20:FF:000007">
    <property type="entry name" value="D-alanine--D-alanine ligase"/>
    <property type="match status" value="1"/>
</dbReference>
<protein>
    <recommendedName>
        <fullName evidence="18">D-alanine--D-alanine ligase</fullName>
        <ecNumber evidence="18">6.3.2.4</ecNumber>
    </recommendedName>
    <alternativeName>
        <fullName evidence="18">D-Ala-D-Ala ligase</fullName>
    </alternativeName>
    <alternativeName>
        <fullName evidence="18">D-alanylalanine synthetase</fullName>
    </alternativeName>
</protein>
<evidence type="ECO:0000256" key="7">
    <source>
        <dbReference type="ARBA" id="ARBA00022598"/>
    </source>
</evidence>
<evidence type="ECO:0000256" key="15">
    <source>
        <dbReference type="ARBA" id="ARBA00023316"/>
    </source>
</evidence>
<comment type="catalytic activity">
    <reaction evidence="16 18">
        <text>2 D-alanine + ATP = D-alanyl-D-alanine + ADP + phosphate + H(+)</text>
        <dbReference type="Rhea" id="RHEA:11224"/>
        <dbReference type="ChEBI" id="CHEBI:15378"/>
        <dbReference type="ChEBI" id="CHEBI:30616"/>
        <dbReference type="ChEBI" id="CHEBI:43474"/>
        <dbReference type="ChEBI" id="CHEBI:57416"/>
        <dbReference type="ChEBI" id="CHEBI:57822"/>
        <dbReference type="ChEBI" id="CHEBI:456216"/>
        <dbReference type="EC" id="6.3.2.4"/>
    </reaction>
</comment>
<evidence type="ECO:0000313" key="25">
    <source>
        <dbReference type="Proteomes" id="UP000306631"/>
    </source>
</evidence>
<dbReference type="GO" id="GO:0009252">
    <property type="term" value="P:peptidoglycan biosynthetic process"/>
    <property type="evidence" value="ECO:0007669"/>
    <property type="project" value="UniProtKB-UniRule"/>
</dbReference>
<evidence type="ECO:0000256" key="12">
    <source>
        <dbReference type="ARBA" id="ARBA00022960"/>
    </source>
</evidence>
<dbReference type="EMBL" id="SRYW01000019">
    <property type="protein sequence ID" value="TGY32088.1"/>
    <property type="molecule type" value="Genomic_DNA"/>
</dbReference>
<dbReference type="GO" id="GO:0046872">
    <property type="term" value="F:metal ion binding"/>
    <property type="evidence" value="ECO:0007669"/>
    <property type="project" value="UniProtKB-KW"/>
</dbReference>
<dbReference type="NCBIfam" id="NF002378">
    <property type="entry name" value="PRK01372.1"/>
    <property type="match status" value="1"/>
</dbReference>
<dbReference type="NCBIfam" id="NF002528">
    <property type="entry name" value="PRK01966.1-4"/>
    <property type="match status" value="1"/>
</dbReference>
<dbReference type="Pfam" id="PF07478">
    <property type="entry name" value="Dala_Dala_lig_C"/>
    <property type="match status" value="1"/>
</dbReference>
<comment type="pathway">
    <text evidence="4 18">Cell wall biogenesis; peptidoglycan biosynthesis.</text>
</comment>
<name>A0A4S2CTD5_STEMA</name>
<evidence type="ECO:0000256" key="19">
    <source>
        <dbReference type="PIRSR" id="PIRSR039102-1"/>
    </source>
</evidence>
<feature type="binding site" evidence="20">
    <location>
        <position position="141"/>
    </location>
    <ligand>
        <name>ATP</name>
        <dbReference type="ChEBI" id="CHEBI:30616"/>
    </ligand>
</feature>
<dbReference type="PROSITE" id="PS00844">
    <property type="entry name" value="DALA_DALA_LIGASE_2"/>
    <property type="match status" value="1"/>
</dbReference>
<feature type="binding site" evidence="20">
    <location>
        <begin position="191"/>
        <end position="192"/>
    </location>
    <ligand>
        <name>ATP</name>
        <dbReference type="ChEBI" id="CHEBI:30616"/>
    </ligand>
</feature>
<comment type="cofactor">
    <cofactor evidence="21">
        <name>Mg(2+)</name>
        <dbReference type="ChEBI" id="CHEBI:18420"/>
    </cofactor>
    <cofactor evidence="21">
        <name>Mn(2+)</name>
        <dbReference type="ChEBI" id="CHEBI:29035"/>
    </cofactor>
    <text evidence="21">Binds 2 magnesium or manganese ions per subunit.</text>
</comment>
<feature type="active site" evidence="19">
    <location>
        <position position="326"/>
    </location>
</feature>
<comment type="similarity">
    <text evidence="5 18">Belongs to the D-alanine--D-alanine ligase family.</text>
</comment>
<dbReference type="SUPFAM" id="SSF56059">
    <property type="entry name" value="Glutathione synthetase ATP-binding domain-like"/>
    <property type="match status" value="1"/>
</dbReference>
<dbReference type="UniPathway" id="UPA00219"/>
<evidence type="ECO:0000256" key="2">
    <source>
        <dbReference type="ARBA" id="ARBA00003921"/>
    </source>
</evidence>
<dbReference type="NCBIfam" id="TIGR01205">
    <property type="entry name" value="D_ala_D_alaTIGR"/>
    <property type="match status" value="1"/>
</dbReference>
<dbReference type="GO" id="GO:0008360">
    <property type="term" value="P:regulation of cell shape"/>
    <property type="evidence" value="ECO:0007669"/>
    <property type="project" value="UniProtKB-KW"/>
</dbReference>
<feature type="binding site" evidence="20">
    <location>
        <begin position="183"/>
        <end position="185"/>
    </location>
    <ligand>
        <name>ATP</name>
        <dbReference type="ChEBI" id="CHEBI:30616"/>
    </ligand>
</feature>
<evidence type="ECO:0000256" key="22">
    <source>
        <dbReference type="PROSITE-ProRule" id="PRU00409"/>
    </source>
</evidence>
<dbReference type="Gene3D" id="3.40.50.20">
    <property type="match status" value="1"/>
</dbReference>
<evidence type="ECO:0000313" key="24">
    <source>
        <dbReference type="EMBL" id="TGY32088.1"/>
    </source>
</evidence>
<evidence type="ECO:0000256" key="10">
    <source>
        <dbReference type="ARBA" id="ARBA00022840"/>
    </source>
</evidence>
<dbReference type="InterPro" id="IPR005905">
    <property type="entry name" value="D_ala_D_ala"/>
</dbReference>
<dbReference type="EC" id="6.3.2.4" evidence="18"/>
<keyword evidence="7 18" id="KW-0436">Ligase</keyword>
<dbReference type="PROSITE" id="PS00843">
    <property type="entry name" value="DALA_DALA_LIGASE_1"/>
    <property type="match status" value="1"/>
</dbReference>
<evidence type="ECO:0000256" key="4">
    <source>
        <dbReference type="ARBA" id="ARBA00004752"/>
    </source>
</evidence>
<keyword evidence="15 18" id="KW-0961">Cell wall biogenesis/degradation</keyword>
<evidence type="ECO:0000256" key="21">
    <source>
        <dbReference type="PIRSR" id="PIRSR039102-3"/>
    </source>
</evidence>
<evidence type="ECO:0000256" key="18">
    <source>
        <dbReference type="HAMAP-Rule" id="MF_00047"/>
    </source>
</evidence>
<keyword evidence="12 18" id="KW-0133">Cell shape</keyword>
<keyword evidence="9 20" id="KW-0547">Nucleotide-binding</keyword>
<evidence type="ECO:0000256" key="20">
    <source>
        <dbReference type="PIRSR" id="PIRSR039102-2"/>
    </source>
</evidence>
<dbReference type="InterPro" id="IPR013815">
    <property type="entry name" value="ATP_grasp_subdomain_1"/>
</dbReference>
<feature type="active site" evidence="19">
    <location>
        <position position="191"/>
    </location>
</feature>
<evidence type="ECO:0000256" key="9">
    <source>
        <dbReference type="ARBA" id="ARBA00022741"/>
    </source>
</evidence>
<evidence type="ECO:0000256" key="14">
    <source>
        <dbReference type="ARBA" id="ARBA00023211"/>
    </source>
</evidence>
<feature type="binding site" evidence="20">
    <location>
        <begin position="221"/>
        <end position="228"/>
    </location>
    <ligand>
        <name>ATP</name>
        <dbReference type="ChEBI" id="CHEBI:30616"/>
    </ligand>
</feature>
<dbReference type="GO" id="GO:0005524">
    <property type="term" value="F:ATP binding"/>
    <property type="evidence" value="ECO:0007669"/>
    <property type="project" value="UniProtKB-UniRule"/>
</dbReference>
<dbReference type="InterPro" id="IPR011761">
    <property type="entry name" value="ATP-grasp"/>
</dbReference>
<keyword evidence="14 21" id="KW-0464">Manganese</keyword>
<accession>A0A4S2CTD5</accession>
<keyword evidence="13 18" id="KW-0573">Peptidoglycan synthesis</keyword>
<keyword evidence="11 21" id="KW-0460">Magnesium</keyword>
<dbReference type="PANTHER" id="PTHR23132">
    <property type="entry name" value="D-ALANINE--D-ALANINE LIGASE"/>
    <property type="match status" value="1"/>
</dbReference>
<dbReference type="GO" id="GO:0071555">
    <property type="term" value="P:cell wall organization"/>
    <property type="evidence" value="ECO:0007669"/>
    <property type="project" value="UniProtKB-KW"/>
</dbReference>
<comment type="function">
    <text evidence="2 18">Cell wall formation.</text>
</comment>
<evidence type="ECO:0000256" key="5">
    <source>
        <dbReference type="ARBA" id="ARBA00010871"/>
    </source>
</evidence>
<comment type="cofactor">
    <cofactor evidence="1">
        <name>Mn(2+)</name>
        <dbReference type="ChEBI" id="CHEBI:29035"/>
    </cofactor>
</comment>
<evidence type="ECO:0000256" key="8">
    <source>
        <dbReference type="ARBA" id="ARBA00022723"/>
    </source>
</evidence>
<evidence type="ECO:0000256" key="1">
    <source>
        <dbReference type="ARBA" id="ARBA00001936"/>
    </source>
</evidence>
<feature type="domain" description="ATP-grasp" evidence="23">
    <location>
        <begin position="145"/>
        <end position="348"/>
    </location>
</feature>
<feature type="binding site" evidence="21">
    <location>
        <position position="315"/>
    </location>
    <ligand>
        <name>Mg(2+)</name>
        <dbReference type="ChEBI" id="CHEBI:18420"/>
        <label>1</label>
    </ligand>
</feature>
<dbReference type="Gene3D" id="3.30.470.20">
    <property type="entry name" value="ATP-grasp fold, B domain"/>
    <property type="match status" value="1"/>
</dbReference>
<dbReference type="RefSeq" id="WP_136006704.1">
    <property type="nucleotide sequence ID" value="NZ_SRYW01000019.1"/>
</dbReference>
<dbReference type="PANTHER" id="PTHR23132:SF25">
    <property type="entry name" value="D-ALANINE--D-ALANINE LIGASE A"/>
    <property type="match status" value="1"/>
</dbReference>
<organism evidence="24 25">
    <name type="scientific">Stenotrophomonas maltophilia</name>
    <name type="common">Pseudomonas maltophilia</name>
    <name type="synonym">Xanthomonas maltophilia</name>
    <dbReference type="NCBI Taxonomy" id="40324"/>
    <lineage>
        <taxon>Bacteria</taxon>
        <taxon>Pseudomonadati</taxon>
        <taxon>Pseudomonadota</taxon>
        <taxon>Gammaproteobacteria</taxon>
        <taxon>Lysobacterales</taxon>
        <taxon>Lysobacteraceae</taxon>
        <taxon>Stenotrophomonas</taxon>
        <taxon>Stenotrophomonas maltophilia group</taxon>
    </lineage>
</organism>
<evidence type="ECO:0000256" key="16">
    <source>
        <dbReference type="ARBA" id="ARBA00047614"/>
    </source>
</evidence>
<feature type="binding site" evidence="21">
    <location>
        <position position="315"/>
    </location>
    <ligand>
        <name>Mg(2+)</name>
        <dbReference type="ChEBI" id="CHEBI:18420"/>
        <label>2</label>
    </ligand>
</feature>
<feature type="active site" evidence="19">
    <location>
        <position position="16"/>
    </location>
</feature>
<dbReference type="PROSITE" id="PS50975">
    <property type="entry name" value="ATP_GRASP"/>
    <property type="match status" value="1"/>
</dbReference>
<dbReference type="GO" id="GO:0008716">
    <property type="term" value="F:D-alanine-D-alanine ligase activity"/>
    <property type="evidence" value="ECO:0007669"/>
    <property type="project" value="UniProtKB-UniRule"/>
</dbReference>
<gene>
    <name evidence="24" type="primary">ddlA</name>
    <name evidence="18" type="synonym">ddl</name>
    <name evidence="24" type="ORF">E5352_17015</name>
</gene>
<dbReference type="NCBIfam" id="NF002525">
    <property type="entry name" value="PRK01966.1-1"/>
    <property type="match status" value="1"/>
</dbReference>
<dbReference type="InterPro" id="IPR011095">
    <property type="entry name" value="Dala_Dala_lig_C"/>
</dbReference>
<proteinExistence type="inferred from homology"/>
<evidence type="ECO:0000256" key="13">
    <source>
        <dbReference type="ARBA" id="ARBA00022984"/>
    </source>
</evidence>
<comment type="caution">
    <text evidence="24">The sequence shown here is derived from an EMBL/GenBank/DDBJ whole genome shotgun (WGS) entry which is preliminary data.</text>
</comment>
<keyword evidence="10 22" id="KW-0067">ATP-binding</keyword>
<keyword evidence="8 21" id="KW-0479">Metal-binding</keyword>
<dbReference type="HAMAP" id="MF_00047">
    <property type="entry name" value="Dala_Dala_lig"/>
    <property type="match status" value="1"/>
</dbReference>
<dbReference type="InterPro" id="IPR016185">
    <property type="entry name" value="PreATP-grasp_dom_sf"/>
</dbReference>
<dbReference type="InterPro" id="IPR000291">
    <property type="entry name" value="D-Ala_lig_Van_CS"/>
</dbReference>
<reference evidence="24 25" key="1">
    <citation type="submission" date="2019-04" db="EMBL/GenBank/DDBJ databases">
        <title>Microbes associate with the intestines of laboratory mice.</title>
        <authorList>
            <person name="Navarre W."/>
            <person name="Wong E."/>
            <person name="Huang K."/>
            <person name="Tropini C."/>
            <person name="Ng K."/>
            <person name="Yu B."/>
        </authorList>
    </citation>
    <scope>NUCLEOTIDE SEQUENCE [LARGE SCALE GENOMIC DNA]</scope>
    <source>
        <strain evidence="24 25">NM62_B4-13</strain>
    </source>
</reference>
<comment type="subcellular location">
    <subcellularLocation>
        <location evidence="3 18">Cytoplasm</location>
    </subcellularLocation>
</comment>
<dbReference type="Pfam" id="PF01820">
    <property type="entry name" value="Dala_Dala_lig_N"/>
    <property type="match status" value="1"/>
</dbReference>
<sequence length="368" mass="38771">MGKTRVGIIFGGRSAEHEVSLQSAKNIVDALDKERFDVTLIGIDKQGRWHVSDPQQFLLNADDPSRIALHASGHAVAVLPGQSQRQLVPTTPTAVLEQIDVVFPIVHGTLGEDGSLQGLLRMANLPFVGSGVLGSAVAMDKDVAKRLLRDAGLAVAPFACITRAGAAAADYAALVATLGLPLFVKPANQGSSVGVSKVRSESEFHAALALALSFDHKVLVESAVSGREIECAVLGNEVPEASVCGEVVVHDDFYSYDTKYISETGADIVVPADIGADTQARIQDIAVRAYQALDCAGLARVDVFLTAGGEVVINEINTLPGFTRISMYPKLWAASGLGYTALITRLLELAMARHAAERGLQHAVATTA</sequence>
<dbReference type="AlphaFoldDB" id="A0A4S2CTD5"/>
<dbReference type="FunFam" id="3.30.470.20:FF:000008">
    <property type="entry name" value="D-alanine--D-alanine ligase"/>
    <property type="match status" value="1"/>
</dbReference>
<dbReference type="GO" id="GO:0005829">
    <property type="term" value="C:cytosol"/>
    <property type="evidence" value="ECO:0007669"/>
    <property type="project" value="TreeGrafter"/>
</dbReference>
<comment type="pathway">
    <text evidence="17">Glycan biosynthesis.</text>
</comment>
<dbReference type="OrthoDB" id="9813261at2"/>
<feature type="binding site" evidence="20">
    <location>
        <begin position="314"/>
        <end position="315"/>
    </location>
    <ligand>
        <name>ATP</name>
        <dbReference type="ChEBI" id="CHEBI:30616"/>
    </ligand>
</feature>
<evidence type="ECO:0000259" key="23">
    <source>
        <dbReference type="PROSITE" id="PS50975"/>
    </source>
</evidence>
<evidence type="ECO:0000256" key="3">
    <source>
        <dbReference type="ARBA" id="ARBA00004496"/>
    </source>
</evidence>
<dbReference type="InterPro" id="IPR011127">
    <property type="entry name" value="Dala_Dala_lig_N"/>
</dbReference>
<dbReference type="Gene3D" id="3.30.1490.20">
    <property type="entry name" value="ATP-grasp fold, A domain"/>
    <property type="match status" value="1"/>
</dbReference>
<dbReference type="SUPFAM" id="SSF52440">
    <property type="entry name" value="PreATP-grasp domain"/>
    <property type="match status" value="1"/>
</dbReference>
<evidence type="ECO:0000256" key="6">
    <source>
        <dbReference type="ARBA" id="ARBA00022490"/>
    </source>
</evidence>